<dbReference type="SUPFAM" id="SSF56219">
    <property type="entry name" value="DNase I-like"/>
    <property type="match status" value="1"/>
</dbReference>
<accession>A0A5C3NKL3</accession>
<dbReference type="InParanoid" id="A0A5C3NKL3"/>
<dbReference type="Gene3D" id="3.60.10.10">
    <property type="entry name" value="Endonuclease/exonuclease/phosphatase"/>
    <property type="match status" value="1"/>
</dbReference>
<proteinExistence type="predicted"/>
<reference evidence="1 2" key="1">
    <citation type="journal article" date="2019" name="Nat. Ecol. Evol.">
        <title>Megaphylogeny resolves global patterns of mushroom evolution.</title>
        <authorList>
            <person name="Varga T."/>
            <person name="Krizsan K."/>
            <person name="Foldi C."/>
            <person name="Dima B."/>
            <person name="Sanchez-Garcia M."/>
            <person name="Sanchez-Ramirez S."/>
            <person name="Szollosi G.J."/>
            <person name="Szarkandi J.G."/>
            <person name="Papp V."/>
            <person name="Albert L."/>
            <person name="Andreopoulos W."/>
            <person name="Angelini C."/>
            <person name="Antonin V."/>
            <person name="Barry K.W."/>
            <person name="Bougher N.L."/>
            <person name="Buchanan P."/>
            <person name="Buyck B."/>
            <person name="Bense V."/>
            <person name="Catcheside P."/>
            <person name="Chovatia M."/>
            <person name="Cooper J."/>
            <person name="Damon W."/>
            <person name="Desjardin D."/>
            <person name="Finy P."/>
            <person name="Geml J."/>
            <person name="Haridas S."/>
            <person name="Hughes K."/>
            <person name="Justo A."/>
            <person name="Karasinski D."/>
            <person name="Kautmanova I."/>
            <person name="Kiss B."/>
            <person name="Kocsube S."/>
            <person name="Kotiranta H."/>
            <person name="LaButti K.M."/>
            <person name="Lechner B.E."/>
            <person name="Liimatainen K."/>
            <person name="Lipzen A."/>
            <person name="Lukacs Z."/>
            <person name="Mihaltcheva S."/>
            <person name="Morgado L.N."/>
            <person name="Niskanen T."/>
            <person name="Noordeloos M.E."/>
            <person name="Ohm R.A."/>
            <person name="Ortiz-Santana B."/>
            <person name="Ovrebo C."/>
            <person name="Racz N."/>
            <person name="Riley R."/>
            <person name="Savchenko A."/>
            <person name="Shiryaev A."/>
            <person name="Soop K."/>
            <person name="Spirin V."/>
            <person name="Szebenyi C."/>
            <person name="Tomsovsky M."/>
            <person name="Tulloss R.E."/>
            <person name="Uehling J."/>
            <person name="Grigoriev I.V."/>
            <person name="Vagvolgyi C."/>
            <person name="Papp T."/>
            <person name="Martin F.M."/>
            <person name="Miettinen O."/>
            <person name="Hibbett D.S."/>
            <person name="Nagy L.G."/>
        </authorList>
    </citation>
    <scope>NUCLEOTIDE SEQUENCE [LARGE SCALE GENOMIC DNA]</scope>
    <source>
        <strain evidence="1 2">HHB13444</strain>
    </source>
</reference>
<organism evidence="1 2">
    <name type="scientific">Polyporus arcularius HHB13444</name>
    <dbReference type="NCBI Taxonomy" id="1314778"/>
    <lineage>
        <taxon>Eukaryota</taxon>
        <taxon>Fungi</taxon>
        <taxon>Dikarya</taxon>
        <taxon>Basidiomycota</taxon>
        <taxon>Agaricomycotina</taxon>
        <taxon>Agaricomycetes</taxon>
        <taxon>Polyporales</taxon>
        <taxon>Polyporaceae</taxon>
        <taxon>Polyporus</taxon>
    </lineage>
</organism>
<evidence type="ECO:0000313" key="1">
    <source>
        <dbReference type="EMBL" id="TFK78251.1"/>
    </source>
</evidence>
<dbReference type="EMBL" id="ML212677">
    <property type="protein sequence ID" value="TFK78251.1"/>
    <property type="molecule type" value="Genomic_DNA"/>
</dbReference>
<protein>
    <recommendedName>
        <fullName evidence="3">Endonuclease/exonuclease/phosphatase domain-containing protein</fullName>
    </recommendedName>
</protein>
<dbReference type="AlphaFoldDB" id="A0A5C3NKL3"/>
<dbReference type="STRING" id="1314778.A0A5C3NKL3"/>
<evidence type="ECO:0008006" key="3">
    <source>
        <dbReference type="Google" id="ProtNLM"/>
    </source>
</evidence>
<sequence length="125" mass="14473">MQDTVTRLRIWQQNLNKSLDAQGYLINTAREDLYDIVALQEPYMAWNKLTRAHSRWVVLYPAGHHDSKERVRSVMLVSAKLSTIAWYQVSSKCPDMTVVSMKTADGARIHLFNLYVDGNHDRTLH</sequence>
<name>A0A5C3NKL3_9APHY</name>
<dbReference type="InterPro" id="IPR036691">
    <property type="entry name" value="Endo/exonu/phosph_ase_sf"/>
</dbReference>
<dbReference type="Proteomes" id="UP000308197">
    <property type="component" value="Unassembled WGS sequence"/>
</dbReference>
<evidence type="ECO:0000313" key="2">
    <source>
        <dbReference type="Proteomes" id="UP000308197"/>
    </source>
</evidence>
<feature type="non-terminal residue" evidence="1">
    <location>
        <position position="125"/>
    </location>
</feature>
<gene>
    <name evidence="1" type="ORF">K466DRAFT_507595</name>
</gene>
<keyword evidence="2" id="KW-1185">Reference proteome</keyword>